<keyword evidence="2" id="KW-1185">Reference proteome</keyword>
<comment type="caution">
    <text evidence="1">The sequence shown here is derived from an EMBL/GenBank/DDBJ whole genome shotgun (WGS) entry which is preliminary data.</text>
</comment>
<gene>
    <name evidence="1" type="ORF">TKK_009006</name>
</gene>
<sequence>MLQTYRVRDLPDRWRDRWVYRFERIREIEFSRYTRRCSSSVYVCLCVCVYRLGEPWARKLFRRLRHGQLRIYTSYLRHGPEQYS</sequence>
<proteinExistence type="predicted"/>
<reference evidence="1 2" key="1">
    <citation type="journal article" date="2024" name="bioRxiv">
        <title>A reference genome for Trichogramma kaykai: A tiny desert-dwelling parasitoid wasp with competing sex-ratio distorters.</title>
        <authorList>
            <person name="Culotta J."/>
            <person name="Lindsey A.R."/>
        </authorList>
    </citation>
    <scope>NUCLEOTIDE SEQUENCE [LARGE SCALE GENOMIC DNA]</scope>
    <source>
        <strain evidence="1 2">KSX58</strain>
    </source>
</reference>
<evidence type="ECO:0000313" key="1">
    <source>
        <dbReference type="EMBL" id="KAL3396957.1"/>
    </source>
</evidence>
<dbReference type="EMBL" id="JBJJXI010000067">
    <property type="protein sequence ID" value="KAL3396957.1"/>
    <property type="molecule type" value="Genomic_DNA"/>
</dbReference>
<dbReference type="AlphaFoldDB" id="A0ABD2WWT3"/>
<accession>A0ABD2WWT3</accession>
<dbReference type="Proteomes" id="UP001627154">
    <property type="component" value="Unassembled WGS sequence"/>
</dbReference>
<name>A0ABD2WWT3_9HYME</name>
<protein>
    <submittedName>
        <fullName evidence="1">Uncharacterized protein</fullName>
    </submittedName>
</protein>
<evidence type="ECO:0000313" key="2">
    <source>
        <dbReference type="Proteomes" id="UP001627154"/>
    </source>
</evidence>
<organism evidence="1 2">
    <name type="scientific">Trichogramma kaykai</name>
    <dbReference type="NCBI Taxonomy" id="54128"/>
    <lineage>
        <taxon>Eukaryota</taxon>
        <taxon>Metazoa</taxon>
        <taxon>Ecdysozoa</taxon>
        <taxon>Arthropoda</taxon>
        <taxon>Hexapoda</taxon>
        <taxon>Insecta</taxon>
        <taxon>Pterygota</taxon>
        <taxon>Neoptera</taxon>
        <taxon>Endopterygota</taxon>
        <taxon>Hymenoptera</taxon>
        <taxon>Apocrita</taxon>
        <taxon>Proctotrupomorpha</taxon>
        <taxon>Chalcidoidea</taxon>
        <taxon>Trichogrammatidae</taxon>
        <taxon>Trichogramma</taxon>
    </lineage>
</organism>